<keyword evidence="1" id="KW-0472">Membrane</keyword>
<organism evidence="2 3">
    <name type="scientific">Cercophora scortea</name>
    <dbReference type="NCBI Taxonomy" id="314031"/>
    <lineage>
        <taxon>Eukaryota</taxon>
        <taxon>Fungi</taxon>
        <taxon>Dikarya</taxon>
        <taxon>Ascomycota</taxon>
        <taxon>Pezizomycotina</taxon>
        <taxon>Sordariomycetes</taxon>
        <taxon>Sordariomycetidae</taxon>
        <taxon>Sordariales</taxon>
        <taxon>Lasiosphaeriaceae</taxon>
        <taxon>Cercophora</taxon>
    </lineage>
</organism>
<proteinExistence type="predicted"/>
<keyword evidence="1" id="KW-0812">Transmembrane</keyword>
<dbReference type="AlphaFoldDB" id="A0AAE0I8S4"/>
<reference evidence="2" key="2">
    <citation type="submission" date="2023-06" db="EMBL/GenBank/DDBJ databases">
        <authorList>
            <consortium name="Lawrence Berkeley National Laboratory"/>
            <person name="Haridas S."/>
            <person name="Hensen N."/>
            <person name="Bonometti L."/>
            <person name="Westerberg I."/>
            <person name="Brannstrom I.O."/>
            <person name="Guillou S."/>
            <person name="Cros-Aarteil S."/>
            <person name="Calhoun S."/>
            <person name="Kuo A."/>
            <person name="Mondo S."/>
            <person name="Pangilinan J."/>
            <person name="Riley R."/>
            <person name="Labutti K."/>
            <person name="Andreopoulos B."/>
            <person name="Lipzen A."/>
            <person name="Chen C."/>
            <person name="Yanf M."/>
            <person name="Daum C."/>
            <person name="Ng V."/>
            <person name="Clum A."/>
            <person name="Steindorff A."/>
            <person name="Ohm R."/>
            <person name="Martin F."/>
            <person name="Silar P."/>
            <person name="Natvig D."/>
            <person name="Lalanne C."/>
            <person name="Gautier V."/>
            <person name="Ament-Velasquez S.L."/>
            <person name="Kruys A."/>
            <person name="Hutchinson M.I."/>
            <person name="Powell A.J."/>
            <person name="Barry K."/>
            <person name="Miller A.N."/>
            <person name="Grigoriev I.V."/>
            <person name="Debuchy R."/>
            <person name="Gladieux P."/>
            <person name="Thoren M.H."/>
            <person name="Johannesson H."/>
        </authorList>
    </citation>
    <scope>NUCLEOTIDE SEQUENCE</scope>
    <source>
        <strain evidence="2">SMH4131-1</strain>
    </source>
</reference>
<gene>
    <name evidence="2" type="ORF">B0T19DRAFT_243563</name>
</gene>
<evidence type="ECO:0000313" key="2">
    <source>
        <dbReference type="EMBL" id="KAK3320588.1"/>
    </source>
</evidence>
<dbReference type="Proteomes" id="UP001286456">
    <property type="component" value="Unassembled WGS sequence"/>
</dbReference>
<keyword evidence="1" id="KW-1133">Transmembrane helix</keyword>
<dbReference type="EMBL" id="JAUEPO010000005">
    <property type="protein sequence ID" value="KAK3320588.1"/>
    <property type="molecule type" value="Genomic_DNA"/>
</dbReference>
<sequence>MARRKMMCVRLGSAGLGMVMRVVRRAVGSQPTHTHTHSFRPSHSCAQACTNYPTLAIHTTTPLLPSPPPLPYSALPPWLPASQSGRPGGGACSLSISDAITSVSLLFHLAQSWKPDHLFFFFDVAHLMHACWIASHDRKWPLAMTWNLFRCMVSFLHLFLAVVMAESG</sequence>
<keyword evidence="3" id="KW-1185">Reference proteome</keyword>
<evidence type="ECO:0000313" key="3">
    <source>
        <dbReference type="Proteomes" id="UP001286456"/>
    </source>
</evidence>
<accession>A0AAE0I8S4</accession>
<feature type="transmembrane region" description="Helical" evidence="1">
    <location>
        <begin position="147"/>
        <end position="165"/>
    </location>
</feature>
<comment type="caution">
    <text evidence="2">The sequence shown here is derived from an EMBL/GenBank/DDBJ whole genome shotgun (WGS) entry which is preliminary data.</text>
</comment>
<protein>
    <submittedName>
        <fullName evidence="2">Uncharacterized protein</fullName>
    </submittedName>
</protein>
<reference evidence="2" key="1">
    <citation type="journal article" date="2023" name="Mol. Phylogenet. Evol.">
        <title>Genome-scale phylogeny and comparative genomics of the fungal order Sordariales.</title>
        <authorList>
            <person name="Hensen N."/>
            <person name="Bonometti L."/>
            <person name="Westerberg I."/>
            <person name="Brannstrom I.O."/>
            <person name="Guillou S."/>
            <person name="Cros-Aarteil S."/>
            <person name="Calhoun S."/>
            <person name="Haridas S."/>
            <person name="Kuo A."/>
            <person name="Mondo S."/>
            <person name="Pangilinan J."/>
            <person name="Riley R."/>
            <person name="LaButti K."/>
            <person name="Andreopoulos B."/>
            <person name="Lipzen A."/>
            <person name="Chen C."/>
            <person name="Yan M."/>
            <person name="Daum C."/>
            <person name="Ng V."/>
            <person name="Clum A."/>
            <person name="Steindorff A."/>
            <person name="Ohm R.A."/>
            <person name="Martin F."/>
            <person name="Silar P."/>
            <person name="Natvig D.O."/>
            <person name="Lalanne C."/>
            <person name="Gautier V."/>
            <person name="Ament-Velasquez S.L."/>
            <person name="Kruys A."/>
            <person name="Hutchinson M.I."/>
            <person name="Powell A.J."/>
            <person name="Barry K."/>
            <person name="Miller A.N."/>
            <person name="Grigoriev I.V."/>
            <person name="Debuchy R."/>
            <person name="Gladieux P."/>
            <person name="Hiltunen Thoren M."/>
            <person name="Johannesson H."/>
        </authorList>
    </citation>
    <scope>NUCLEOTIDE SEQUENCE</scope>
    <source>
        <strain evidence="2">SMH4131-1</strain>
    </source>
</reference>
<evidence type="ECO:0000256" key="1">
    <source>
        <dbReference type="SAM" id="Phobius"/>
    </source>
</evidence>
<name>A0AAE0I8S4_9PEZI</name>